<sequence length="521" mass="60714">MSNRSWKRIILGFIFLAFSIFYTAIFYCQANFSQTMIFNIAHLKSLGNVFTSPINFDYWNHSGSQINLFSPWLTLLPGWILVSLNTFWGFGVYLTGITLLTFISAYFYMNKFSHDTFEALLFSVIYTCSFNRFNLIFHDQRLENYLVLIFLPMVYYGAYLFFKNKSWKTLVWGFALVIWTAPYVALGVALTLIPIYLLMVFTKRTHHWRYWGTLGLNSLIVFGMVTLGTIGFIGPLINQQWSKKIVQAPIKNFDYIEWFQQLHFSMAQMYMLMGIGILLALLVLLIFLKSRFSYKVLIIEIIPLTAALLIKWQVMGIDVSRLVLALQSILDLFLIIVVSRIIILIFQEFPSIFKLLLLTVTIAGSGWIVYHQADQIHTRQTFTASEKINYQRFVTNYHDEASNGQNQFLADNRKKDVSFYTKSNDYWIQYYNPVSVNLDLPVQNYSGYSIQLNNEQVAIKESRRKTISLQTQPGKNIIEIHTRYDWIGIVCLLLNLLGFILLSYLSLLNLRWKMKKVPENS</sequence>
<dbReference type="EMBL" id="AZFV01000005">
    <property type="protein sequence ID" value="KRM17922.1"/>
    <property type="molecule type" value="Genomic_DNA"/>
</dbReference>
<keyword evidence="1" id="KW-1133">Transmembrane helix</keyword>
<proteinExistence type="predicted"/>
<feature type="transmembrane region" description="Helical" evidence="1">
    <location>
        <begin position="87"/>
        <end position="108"/>
    </location>
</feature>
<comment type="caution">
    <text evidence="2">The sequence shown here is derived from an EMBL/GenBank/DDBJ whole genome shotgun (WGS) entry which is preliminary data.</text>
</comment>
<accession>A0A0R1WJ18</accession>
<feature type="transmembrane region" description="Helical" evidence="1">
    <location>
        <begin position="174"/>
        <end position="199"/>
    </location>
</feature>
<feature type="transmembrane region" description="Helical" evidence="1">
    <location>
        <begin position="352"/>
        <end position="370"/>
    </location>
</feature>
<feature type="transmembrane region" description="Helical" evidence="1">
    <location>
        <begin position="269"/>
        <end position="288"/>
    </location>
</feature>
<protein>
    <submittedName>
        <fullName evidence="2">Uncharacterized protein</fullName>
    </submittedName>
</protein>
<dbReference type="STRING" id="1423774.FD31_GL002089"/>
<reference evidence="2 3" key="1">
    <citation type="journal article" date="2015" name="Genome Announc.">
        <title>Expanding the biotechnology potential of lactobacilli through comparative genomics of 213 strains and associated genera.</title>
        <authorList>
            <person name="Sun Z."/>
            <person name="Harris H.M."/>
            <person name="McCann A."/>
            <person name="Guo C."/>
            <person name="Argimon S."/>
            <person name="Zhang W."/>
            <person name="Yang X."/>
            <person name="Jeffery I.B."/>
            <person name="Cooney J.C."/>
            <person name="Kagawa T.F."/>
            <person name="Liu W."/>
            <person name="Song Y."/>
            <person name="Salvetti E."/>
            <person name="Wrobel A."/>
            <person name="Rasinkangas P."/>
            <person name="Parkhill J."/>
            <person name="Rea M.C."/>
            <person name="O'Sullivan O."/>
            <person name="Ritari J."/>
            <person name="Douillard F.P."/>
            <person name="Paul Ross R."/>
            <person name="Yang R."/>
            <person name="Briner A.E."/>
            <person name="Felis G.E."/>
            <person name="de Vos W.M."/>
            <person name="Barrangou R."/>
            <person name="Klaenhammer T.R."/>
            <person name="Caufield P.W."/>
            <person name="Cui Y."/>
            <person name="Zhang H."/>
            <person name="O'Toole P.W."/>
        </authorList>
    </citation>
    <scope>NUCLEOTIDE SEQUENCE [LARGE SCALE GENOMIC DNA]</scope>
    <source>
        <strain evidence="2 3">DSM 16982</strain>
    </source>
</reference>
<gene>
    <name evidence="2" type="ORF">FD31_GL002089</name>
</gene>
<dbReference type="RefSeq" id="WP_057891278.1">
    <property type="nucleotide sequence ID" value="NZ_AZFV01000005.1"/>
</dbReference>
<keyword evidence="1" id="KW-0812">Transmembrane</keyword>
<dbReference type="Proteomes" id="UP000051302">
    <property type="component" value="Unassembled WGS sequence"/>
</dbReference>
<feature type="transmembrane region" description="Helical" evidence="1">
    <location>
        <begin position="9"/>
        <end position="27"/>
    </location>
</feature>
<dbReference type="AlphaFoldDB" id="A0A0R1WJ18"/>
<evidence type="ECO:0000313" key="3">
    <source>
        <dbReference type="Proteomes" id="UP000051302"/>
    </source>
</evidence>
<dbReference type="PATRIC" id="fig|1423774.3.peg.2169"/>
<feature type="transmembrane region" description="Helical" evidence="1">
    <location>
        <begin position="144"/>
        <end position="162"/>
    </location>
</feature>
<feature type="transmembrane region" description="Helical" evidence="1">
    <location>
        <begin position="322"/>
        <end position="346"/>
    </location>
</feature>
<feature type="transmembrane region" description="Helical" evidence="1">
    <location>
        <begin position="219"/>
        <end position="237"/>
    </location>
</feature>
<evidence type="ECO:0000313" key="2">
    <source>
        <dbReference type="EMBL" id="KRM17922.1"/>
    </source>
</evidence>
<feature type="transmembrane region" description="Helical" evidence="1">
    <location>
        <begin position="486"/>
        <end position="507"/>
    </location>
</feature>
<organism evidence="2 3">
    <name type="scientific">Companilactobacillus nantensis DSM 16982</name>
    <dbReference type="NCBI Taxonomy" id="1423774"/>
    <lineage>
        <taxon>Bacteria</taxon>
        <taxon>Bacillati</taxon>
        <taxon>Bacillota</taxon>
        <taxon>Bacilli</taxon>
        <taxon>Lactobacillales</taxon>
        <taxon>Lactobacillaceae</taxon>
        <taxon>Companilactobacillus</taxon>
    </lineage>
</organism>
<keyword evidence="1" id="KW-0472">Membrane</keyword>
<evidence type="ECO:0000256" key="1">
    <source>
        <dbReference type="SAM" id="Phobius"/>
    </source>
</evidence>
<keyword evidence="3" id="KW-1185">Reference proteome</keyword>
<name>A0A0R1WJ18_9LACO</name>